<dbReference type="AlphaFoldDB" id="R7T6A4"/>
<evidence type="ECO:0000313" key="4">
    <source>
        <dbReference type="Proteomes" id="UP000014760"/>
    </source>
</evidence>
<proteinExistence type="predicted"/>
<dbReference type="Proteomes" id="UP000014760">
    <property type="component" value="Unassembled WGS sequence"/>
</dbReference>
<gene>
    <name evidence="2" type="ORF">CAPTEDRAFT_205729</name>
</gene>
<feature type="region of interest" description="Disordered" evidence="1">
    <location>
        <begin position="18"/>
        <end position="37"/>
    </location>
</feature>
<dbReference type="HOGENOM" id="CLU_038004_0_1_1"/>
<sequence length="258" mass="29622">MSDHCPLLCELIIPRLADPPTDPQRRSPSMRPKWSGAPSHVVDEYRAYLSTLCDEYVAPNEVTSCHDVPCNDWSHKRALQNYHHYLVAACTVADHVIPKGGGPQRKRIPGWAEHVKPLHQRALFWHAIWTQCGRPPTGAVADVRRHTRRLYHKVAKHAADMEEGFHFERMAQNFDHVAEMHDFWTQVQKMKNSAAQYPNSVDGARSDVEIVSVFKQKYSNLYNSVGYDHRVLDDTRDRVNELFSSHEASDCHAITLHE</sequence>
<evidence type="ECO:0000313" key="3">
    <source>
        <dbReference type="EnsemblMetazoa" id="CapteP205729"/>
    </source>
</evidence>
<keyword evidence="4" id="KW-1185">Reference proteome</keyword>
<accession>R7T6A4</accession>
<dbReference type="EnsemblMetazoa" id="CapteT205729">
    <property type="protein sequence ID" value="CapteP205729"/>
    <property type="gene ID" value="CapteG205729"/>
</dbReference>
<dbReference type="EMBL" id="KB311590">
    <property type="protein sequence ID" value="ELT88960.1"/>
    <property type="molecule type" value="Genomic_DNA"/>
</dbReference>
<reference evidence="4" key="1">
    <citation type="submission" date="2012-12" db="EMBL/GenBank/DDBJ databases">
        <authorList>
            <person name="Hellsten U."/>
            <person name="Grimwood J."/>
            <person name="Chapman J.A."/>
            <person name="Shapiro H."/>
            <person name="Aerts A."/>
            <person name="Otillar R.P."/>
            <person name="Terry A.Y."/>
            <person name="Boore J.L."/>
            <person name="Simakov O."/>
            <person name="Marletaz F."/>
            <person name="Cho S.-J."/>
            <person name="Edsinger-Gonzales E."/>
            <person name="Havlak P."/>
            <person name="Kuo D.-H."/>
            <person name="Larsson T."/>
            <person name="Lv J."/>
            <person name="Arendt D."/>
            <person name="Savage R."/>
            <person name="Osoegawa K."/>
            <person name="de Jong P."/>
            <person name="Lindberg D.R."/>
            <person name="Seaver E.C."/>
            <person name="Weisblat D.A."/>
            <person name="Putnam N.H."/>
            <person name="Grigoriev I.V."/>
            <person name="Rokhsar D.S."/>
        </authorList>
    </citation>
    <scope>NUCLEOTIDE SEQUENCE</scope>
    <source>
        <strain evidence="4">I ESC-2004</strain>
    </source>
</reference>
<organism evidence="2">
    <name type="scientific">Capitella teleta</name>
    <name type="common">Polychaete worm</name>
    <dbReference type="NCBI Taxonomy" id="283909"/>
    <lineage>
        <taxon>Eukaryota</taxon>
        <taxon>Metazoa</taxon>
        <taxon>Spiralia</taxon>
        <taxon>Lophotrochozoa</taxon>
        <taxon>Annelida</taxon>
        <taxon>Polychaeta</taxon>
        <taxon>Sedentaria</taxon>
        <taxon>Scolecida</taxon>
        <taxon>Capitellidae</taxon>
        <taxon>Capitella</taxon>
    </lineage>
</organism>
<dbReference type="EMBL" id="AMQN01033046">
    <property type="status" value="NOT_ANNOTATED_CDS"/>
    <property type="molecule type" value="Genomic_DNA"/>
</dbReference>
<evidence type="ECO:0000256" key="1">
    <source>
        <dbReference type="SAM" id="MobiDB-lite"/>
    </source>
</evidence>
<reference evidence="2 4" key="2">
    <citation type="journal article" date="2013" name="Nature">
        <title>Insights into bilaterian evolution from three spiralian genomes.</title>
        <authorList>
            <person name="Simakov O."/>
            <person name="Marletaz F."/>
            <person name="Cho S.J."/>
            <person name="Edsinger-Gonzales E."/>
            <person name="Havlak P."/>
            <person name="Hellsten U."/>
            <person name="Kuo D.H."/>
            <person name="Larsson T."/>
            <person name="Lv J."/>
            <person name="Arendt D."/>
            <person name="Savage R."/>
            <person name="Osoegawa K."/>
            <person name="de Jong P."/>
            <person name="Grimwood J."/>
            <person name="Chapman J.A."/>
            <person name="Shapiro H."/>
            <person name="Aerts A."/>
            <person name="Otillar R.P."/>
            <person name="Terry A.Y."/>
            <person name="Boore J.L."/>
            <person name="Grigoriev I.V."/>
            <person name="Lindberg D.R."/>
            <person name="Seaver E.C."/>
            <person name="Weisblat D.A."/>
            <person name="Putnam N.H."/>
            <person name="Rokhsar D.S."/>
        </authorList>
    </citation>
    <scope>NUCLEOTIDE SEQUENCE</scope>
    <source>
        <strain evidence="2 4">I ESC-2004</strain>
    </source>
</reference>
<reference evidence="3" key="3">
    <citation type="submission" date="2015-06" db="UniProtKB">
        <authorList>
            <consortium name="EnsemblMetazoa"/>
        </authorList>
    </citation>
    <scope>IDENTIFICATION</scope>
</reference>
<feature type="non-terminal residue" evidence="2">
    <location>
        <position position="258"/>
    </location>
</feature>
<protein>
    <submittedName>
        <fullName evidence="2 3">Uncharacterized protein</fullName>
    </submittedName>
</protein>
<name>R7T6A4_CAPTE</name>
<evidence type="ECO:0000313" key="2">
    <source>
        <dbReference type="EMBL" id="ELT88960.1"/>
    </source>
</evidence>